<dbReference type="InterPro" id="IPR001128">
    <property type="entry name" value="Cyt_P450"/>
</dbReference>
<keyword evidence="3" id="KW-0408">Iron</keyword>
<dbReference type="GO" id="GO:0005506">
    <property type="term" value="F:iron ion binding"/>
    <property type="evidence" value="ECO:0007669"/>
    <property type="project" value="InterPro"/>
</dbReference>
<dbReference type="GO" id="GO:0004497">
    <property type="term" value="F:monooxygenase activity"/>
    <property type="evidence" value="ECO:0007669"/>
    <property type="project" value="InterPro"/>
</dbReference>
<evidence type="ECO:0000313" key="5">
    <source>
        <dbReference type="EMBL" id="KAE8662540.1"/>
    </source>
</evidence>
<dbReference type="Proteomes" id="UP000436088">
    <property type="component" value="Unassembled WGS sequence"/>
</dbReference>
<dbReference type="Pfam" id="PF00067">
    <property type="entry name" value="p450"/>
    <property type="match status" value="1"/>
</dbReference>
<keyword evidence="6" id="KW-1185">Reference proteome</keyword>
<dbReference type="EMBL" id="VEPZ02001703">
    <property type="protein sequence ID" value="KAE8662540.1"/>
    <property type="molecule type" value="Genomic_DNA"/>
</dbReference>
<sequence length="207" mass="23102">MLLHLGYNPTVVVSSAETVKEIVKNHDIVFSIRPITTAVDILFYGCKDMVFAPNGEYWRQVRKMSAAELFSHRREHSFQLVRREEVEVLVDKIRVTKVRKKGAVAMPSGRPTTWLPIVTRIVSCMGHAHPTIGRQALQATYKVAMHSQRPCRPPSNPGDQDGRSPCTPRPYRSPCTPASNVGPCRIGSHTILSTCSAQENLFLLLLA</sequence>
<feature type="region of interest" description="Disordered" evidence="4">
    <location>
        <begin position="145"/>
        <end position="170"/>
    </location>
</feature>
<reference evidence="5" key="1">
    <citation type="submission" date="2019-09" db="EMBL/GenBank/DDBJ databases">
        <title>Draft genome information of white flower Hibiscus syriacus.</title>
        <authorList>
            <person name="Kim Y.-M."/>
        </authorList>
    </citation>
    <scope>NUCLEOTIDE SEQUENCE [LARGE SCALE GENOMIC DNA]</scope>
    <source>
        <strain evidence="5">YM2019G1</strain>
    </source>
</reference>
<gene>
    <name evidence="5" type="ORF">F3Y22_tig00113302pilonHSYRG00018</name>
</gene>
<evidence type="ECO:0000256" key="1">
    <source>
        <dbReference type="ARBA" id="ARBA00010617"/>
    </source>
</evidence>
<organism evidence="5 6">
    <name type="scientific">Hibiscus syriacus</name>
    <name type="common">Rose of Sharon</name>
    <dbReference type="NCBI Taxonomy" id="106335"/>
    <lineage>
        <taxon>Eukaryota</taxon>
        <taxon>Viridiplantae</taxon>
        <taxon>Streptophyta</taxon>
        <taxon>Embryophyta</taxon>
        <taxon>Tracheophyta</taxon>
        <taxon>Spermatophyta</taxon>
        <taxon>Magnoliopsida</taxon>
        <taxon>eudicotyledons</taxon>
        <taxon>Gunneridae</taxon>
        <taxon>Pentapetalae</taxon>
        <taxon>rosids</taxon>
        <taxon>malvids</taxon>
        <taxon>Malvales</taxon>
        <taxon>Malvaceae</taxon>
        <taxon>Malvoideae</taxon>
        <taxon>Hibiscus</taxon>
    </lineage>
</organism>
<dbReference type="PANTHER" id="PTHR47955">
    <property type="entry name" value="CYTOCHROME P450 FAMILY 71 PROTEIN"/>
    <property type="match status" value="1"/>
</dbReference>
<keyword evidence="2" id="KW-0479">Metal-binding</keyword>
<dbReference type="SUPFAM" id="SSF48264">
    <property type="entry name" value="Cytochrome P450"/>
    <property type="match status" value="1"/>
</dbReference>
<name>A0A6A2X263_HIBSY</name>
<evidence type="ECO:0000256" key="2">
    <source>
        <dbReference type="ARBA" id="ARBA00022723"/>
    </source>
</evidence>
<dbReference type="PANTHER" id="PTHR47955:SF15">
    <property type="entry name" value="CYTOCHROME P450 71A2-LIKE"/>
    <property type="match status" value="1"/>
</dbReference>
<comment type="similarity">
    <text evidence="1">Belongs to the cytochrome P450 family.</text>
</comment>
<proteinExistence type="inferred from homology"/>
<evidence type="ECO:0000256" key="4">
    <source>
        <dbReference type="SAM" id="MobiDB-lite"/>
    </source>
</evidence>
<dbReference type="AlphaFoldDB" id="A0A6A2X263"/>
<dbReference type="GO" id="GO:0020037">
    <property type="term" value="F:heme binding"/>
    <property type="evidence" value="ECO:0007669"/>
    <property type="project" value="InterPro"/>
</dbReference>
<dbReference type="Gene3D" id="1.10.630.10">
    <property type="entry name" value="Cytochrome P450"/>
    <property type="match status" value="1"/>
</dbReference>
<accession>A0A6A2X263</accession>
<dbReference type="GO" id="GO:0016705">
    <property type="term" value="F:oxidoreductase activity, acting on paired donors, with incorporation or reduction of molecular oxygen"/>
    <property type="evidence" value="ECO:0007669"/>
    <property type="project" value="InterPro"/>
</dbReference>
<evidence type="ECO:0000313" key="6">
    <source>
        <dbReference type="Proteomes" id="UP000436088"/>
    </source>
</evidence>
<comment type="caution">
    <text evidence="5">The sequence shown here is derived from an EMBL/GenBank/DDBJ whole genome shotgun (WGS) entry which is preliminary data.</text>
</comment>
<protein>
    <submittedName>
        <fullName evidence="5">MLO-like protein 4-like</fullName>
    </submittedName>
</protein>
<evidence type="ECO:0000256" key="3">
    <source>
        <dbReference type="ARBA" id="ARBA00023004"/>
    </source>
</evidence>
<dbReference type="InterPro" id="IPR036396">
    <property type="entry name" value="Cyt_P450_sf"/>
</dbReference>